<protein>
    <submittedName>
        <fullName evidence="1">Uncharacterized protein</fullName>
    </submittedName>
</protein>
<reference evidence="1" key="1">
    <citation type="submission" date="2019-04" db="EMBL/GenBank/DDBJ databases">
        <title>Friends and foes A comparative genomics study of 23 Aspergillus species from section Flavi.</title>
        <authorList>
            <consortium name="DOE Joint Genome Institute"/>
            <person name="Kjaerbolling I."/>
            <person name="Vesth T."/>
            <person name="Frisvad J.C."/>
            <person name="Nybo J.L."/>
            <person name="Theobald S."/>
            <person name="Kildgaard S."/>
            <person name="Isbrandt T."/>
            <person name="Kuo A."/>
            <person name="Sato A."/>
            <person name="Lyhne E.K."/>
            <person name="Kogle M.E."/>
            <person name="Wiebenga A."/>
            <person name="Kun R.S."/>
            <person name="Lubbers R.J."/>
            <person name="Makela M.R."/>
            <person name="Barry K."/>
            <person name="Chovatia M."/>
            <person name="Clum A."/>
            <person name="Daum C."/>
            <person name="Haridas S."/>
            <person name="He G."/>
            <person name="LaButti K."/>
            <person name="Lipzen A."/>
            <person name="Mondo S."/>
            <person name="Riley R."/>
            <person name="Salamov A."/>
            <person name="Simmons B.A."/>
            <person name="Magnuson J.K."/>
            <person name="Henrissat B."/>
            <person name="Mortensen U.H."/>
            <person name="Larsen T.O."/>
            <person name="Devries R.P."/>
            <person name="Grigoriev I.V."/>
            <person name="Machida M."/>
            <person name="Baker S.E."/>
            <person name="Andersen M.R."/>
        </authorList>
    </citation>
    <scope>NUCLEOTIDE SEQUENCE</scope>
    <source>
        <strain evidence="1">CBS 117612</strain>
    </source>
</reference>
<dbReference type="OrthoDB" id="5330253at2759"/>
<gene>
    <name evidence="1" type="ORF">BDV24DRAFT_146339</name>
</gene>
<dbReference type="EMBL" id="ML737379">
    <property type="protein sequence ID" value="KAE8334144.1"/>
    <property type="molecule type" value="Genomic_DNA"/>
</dbReference>
<dbReference type="Pfam" id="PF10295">
    <property type="entry name" value="DUF2406"/>
    <property type="match status" value="1"/>
</dbReference>
<sequence length="59" mass="6887">MGLVEVETVTLRSLSSIPHKDQYGHIIYKSNPTRPRFERLLDTTRSFEQRRTKSQGDIP</sequence>
<dbReference type="AlphaFoldDB" id="A0A5N6XLI9"/>
<dbReference type="Proteomes" id="UP000325558">
    <property type="component" value="Unassembled WGS sequence"/>
</dbReference>
<evidence type="ECO:0000313" key="1">
    <source>
        <dbReference type="EMBL" id="KAE8334144.1"/>
    </source>
</evidence>
<accession>A0A5N6XLI9</accession>
<proteinExistence type="predicted"/>
<organism evidence="1">
    <name type="scientific">Aspergillus arachidicola</name>
    <dbReference type="NCBI Taxonomy" id="656916"/>
    <lineage>
        <taxon>Eukaryota</taxon>
        <taxon>Fungi</taxon>
        <taxon>Dikarya</taxon>
        <taxon>Ascomycota</taxon>
        <taxon>Pezizomycotina</taxon>
        <taxon>Eurotiomycetes</taxon>
        <taxon>Eurotiomycetidae</taxon>
        <taxon>Eurotiales</taxon>
        <taxon>Aspergillaceae</taxon>
        <taxon>Aspergillus</taxon>
        <taxon>Aspergillus subgen. Circumdati</taxon>
    </lineage>
</organism>
<dbReference type="InterPro" id="IPR018809">
    <property type="entry name" value="DUF2406"/>
</dbReference>
<name>A0A5N6XLI9_9EURO</name>